<reference evidence="1 2" key="2">
    <citation type="journal article" date="2010" name="J. Bacteriol.">
        <title>Complete genome sequence of the photosynthetic purple nonsulfur bacterium Rhodobacter capsulatus SB 1003.</title>
        <authorList>
            <person name="Strnad H."/>
            <person name="Lapidus A."/>
            <person name="Paces J."/>
            <person name="Ulbrich P."/>
            <person name="Vlcek C."/>
            <person name="Paces V."/>
            <person name="Haselkorn R."/>
        </authorList>
    </citation>
    <scope>NUCLEOTIDE SEQUENCE [LARGE SCALE GENOMIC DNA]</scope>
    <source>
        <strain evidence="2">ATCC BAA-309 / NBRC 16581 / SB1003</strain>
    </source>
</reference>
<dbReference type="eggNOG" id="ENOG502ZCKS">
    <property type="taxonomic scope" value="Bacteria"/>
</dbReference>
<accession>D5AQ31</accession>
<dbReference type="STRING" id="272942.RCAP_rcc00853"/>
<dbReference type="GeneID" id="31489794"/>
<evidence type="ECO:0000313" key="2">
    <source>
        <dbReference type="Proteomes" id="UP000002361"/>
    </source>
</evidence>
<organism evidence="1 2">
    <name type="scientific">Rhodobacter capsulatus (strain ATCC BAA-309 / NBRC 16581 / SB1003)</name>
    <dbReference type="NCBI Taxonomy" id="272942"/>
    <lineage>
        <taxon>Bacteria</taxon>
        <taxon>Pseudomonadati</taxon>
        <taxon>Pseudomonadota</taxon>
        <taxon>Alphaproteobacteria</taxon>
        <taxon>Rhodobacterales</taxon>
        <taxon>Rhodobacter group</taxon>
        <taxon>Rhodobacter</taxon>
    </lineage>
</organism>
<name>D5AQ31_RHOCB</name>
<evidence type="ECO:0000313" key="1">
    <source>
        <dbReference type="EMBL" id="ADE84618.1"/>
    </source>
</evidence>
<dbReference type="Proteomes" id="UP000002361">
    <property type="component" value="Chromosome"/>
</dbReference>
<dbReference type="AlphaFoldDB" id="D5AQ31"/>
<dbReference type="OrthoDB" id="7834507at2"/>
<gene>
    <name evidence="1" type="ordered locus">RCAP_rcc00853</name>
</gene>
<reference key="1">
    <citation type="submission" date="2008-12" db="EMBL/GenBank/DDBJ databases">
        <title>Complete genome sequence of Rhodobacter capsulatus SB1003.</title>
        <authorList>
            <person name="Strnad H."/>
            <person name="Lapidus A."/>
            <person name="Vlcek C."/>
            <person name="Ulbrich P."/>
            <person name="Paces J."/>
            <person name="Maltsev N."/>
            <person name="Kumar V."/>
            <person name="Kogan Y."/>
            <person name="Milgram A."/>
            <person name="Rebrekov D."/>
            <person name="Mazur M."/>
            <person name="Cox R."/>
            <person name="Kyrpides N."/>
            <person name="Kolar M."/>
            <person name="Sachova J."/>
            <person name="Ridl J."/>
            <person name="Ivanova N."/>
            <person name="Kapatral V."/>
            <person name="Los T."/>
            <person name="Lykidis A."/>
            <person name="Mikhailova N."/>
            <person name="Reznik G."/>
            <person name="Vasieva O."/>
            <person name="Fonstein M."/>
            <person name="Paces V."/>
            <person name="Haselkorn R."/>
        </authorList>
    </citation>
    <scope>NUCLEOTIDE SEQUENCE</scope>
    <source>
        <strain>SB1003</strain>
    </source>
</reference>
<dbReference type="KEGG" id="rcp:RCAP_rcc00853"/>
<dbReference type="HOGENOM" id="CLU_1119345_0_0_5"/>
<proteinExistence type="predicted"/>
<keyword evidence="2" id="KW-1185">Reference proteome</keyword>
<dbReference type="RefSeq" id="WP_013066597.1">
    <property type="nucleotide sequence ID" value="NC_014034.1"/>
</dbReference>
<protein>
    <submittedName>
        <fullName evidence="1">Uncharacterized protein</fullName>
    </submittedName>
</protein>
<sequence>MTEPEDRHRPTLAARGEFDAGESGLGLGLGMAWERLVARERPFDYAPGDLPPADLDLSALADRVLIPPEGAMEAQDFTDFAARARNLARKMAAEDPATTELEFLHAQLVMVLRRAAVPETARSLYFRIWDEHGARLAREMPTRWRVSAAQCFADHGRTEAERSLGAQIALMFGLVKLYETERRFSGLAAWEPFPNRRPHRGPLMMGLSAYDLRAGDLPRNLLARIWRQSHDAGPMGQLAEALISDFETSNRGLLLRLRKMGKRVAPRSD</sequence>
<dbReference type="EMBL" id="CP001312">
    <property type="protein sequence ID" value="ADE84618.1"/>
    <property type="molecule type" value="Genomic_DNA"/>
</dbReference>